<evidence type="ECO:0000313" key="9">
    <source>
        <dbReference type="Proteomes" id="UP000036987"/>
    </source>
</evidence>
<dbReference type="GO" id="GO:0009507">
    <property type="term" value="C:chloroplast"/>
    <property type="evidence" value="ECO:0000318"/>
    <property type="project" value="GO_Central"/>
</dbReference>
<dbReference type="Pfam" id="PF04542">
    <property type="entry name" value="Sigma70_r2"/>
    <property type="match status" value="1"/>
</dbReference>
<feature type="domain" description="RNA polymerase sigma-70" evidence="7">
    <location>
        <begin position="309"/>
        <end position="322"/>
    </location>
</feature>
<keyword evidence="3" id="KW-0731">Sigma factor</keyword>
<dbReference type="InterPro" id="IPR014284">
    <property type="entry name" value="RNA_pol_sigma-70_dom"/>
</dbReference>
<comment type="caution">
    <text evidence="8">The sequence shown here is derived from an EMBL/GenBank/DDBJ whole genome shotgun (WGS) entry which is preliminary data.</text>
</comment>
<comment type="similarity">
    <text evidence="1">Belongs to the sigma-70 factor family.</text>
</comment>
<keyword evidence="9" id="KW-1185">Reference proteome</keyword>
<dbReference type="PANTHER" id="PTHR30603">
    <property type="entry name" value="RNA POLYMERASE SIGMA FACTOR RPO"/>
    <property type="match status" value="1"/>
</dbReference>
<feature type="region of interest" description="Disordered" evidence="6">
    <location>
        <begin position="82"/>
        <end position="115"/>
    </location>
</feature>
<gene>
    <name evidence="8" type="ORF">ZOSMA_47G00500</name>
</gene>
<dbReference type="Gene3D" id="1.10.10.10">
    <property type="entry name" value="Winged helix-like DNA-binding domain superfamily/Winged helix DNA-binding domain"/>
    <property type="match status" value="2"/>
</dbReference>
<evidence type="ECO:0000256" key="5">
    <source>
        <dbReference type="ARBA" id="ARBA00023163"/>
    </source>
</evidence>
<dbReference type="InterPro" id="IPR000943">
    <property type="entry name" value="RNA_pol_sigma70"/>
</dbReference>
<dbReference type="Pfam" id="PF04545">
    <property type="entry name" value="Sigma70_r4"/>
    <property type="match status" value="1"/>
</dbReference>
<keyword evidence="4" id="KW-0238">DNA-binding</keyword>
<dbReference type="GO" id="GO:0006355">
    <property type="term" value="P:regulation of DNA-templated transcription"/>
    <property type="evidence" value="ECO:0000318"/>
    <property type="project" value="GO_Central"/>
</dbReference>
<dbReference type="Pfam" id="PF04539">
    <property type="entry name" value="Sigma70_r3"/>
    <property type="match status" value="1"/>
</dbReference>
<dbReference type="GO" id="GO:1903865">
    <property type="term" value="C:sigma factor antagonist complex"/>
    <property type="evidence" value="ECO:0000318"/>
    <property type="project" value="GO_Central"/>
</dbReference>
<dbReference type="GO" id="GO:0006352">
    <property type="term" value="P:DNA-templated transcription initiation"/>
    <property type="evidence" value="ECO:0007669"/>
    <property type="project" value="InterPro"/>
</dbReference>
<dbReference type="PRINTS" id="PR00046">
    <property type="entry name" value="SIGMA70FCT"/>
</dbReference>
<name>A0A0K9NZW6_ZOSMR</name>
<keyword evidence="5" id="KW-0804">Transcription</keyword>
<dbReference type="InterPro" id="IPR007627">
    <property type="entry name" value="RNA_pol_sigma70_r2"/>
</dbReference>
<feature type="compositionally biased region" description="Acidic residues" evidence="6">
    <location>
        <begin position="92"/>
        <end position="115"/>
    </location>
</feature>
<dbReference type="InterPro" id="IPR050239">
    <property type="entry name" value="Sigma-70_RNA_pol_init_factors"/>
</dbReference>
<reference evidence="9" key="1">
    <citation type="journal article" date="2016" name="Nature">
        <title>The genome of the seagrass Zostera marina reveals angiosperm adaptation to the sea.</title>
        <authorList>
            <person name="Olsen J.L."/>
            <person name="Rouze P."/>
            <person name="Verhelst B."/>
            <person name="Lin Y.-C."/>
            <person name="Bayer T."/>
            <person name="Collen J."/>
            <person name="Dattolo E."/>
            <person name="De Paoli E."/>
            <person name="Dittami S."/>
            <person name="Maumus F."/>
            <person name="Michel G."/>
            <person name="Kersting A."/>
            <person name="Lauritano C."/>
            <person name="Lohaus R."/>
            <person name="Toepel M."/>
            <person name="Tonon T."/>
            <person name="Vanneste K."/>
            <person name="Amirebrahimi M."/>
            <person name="Brakel J."/>
            <person name="Bostroem C."/>
            <person name="Chovatia M."/>
            <person name="Grimwood J."/>
            <person name="Jenkins J.W."/>
            <person name="Jueterbock A."/>
            <person name="Mraz A."/>
            <person name="Stam W.T."/>
            <person name="Tice H."/>
            <person name="Bornberg-Bauer E."/>
            <person name="Green P.J."/>
            <person name="Pearson G.A."/>
            <person name="Procaccini G."/>
            <person name="Duarte C.M."/>
            <person name="Schmutz J."/>
            <person name="Reusch T.B.H."/>
            <person name="Van de Peer Y."/>
        </authorList>
    </citation>
    <scope>NUCLEOTIDE SEQUENCE [LARGE SCALE GENOMIC DNA]</scope>
    <source>
        <strain evidence="9">cv. Finnish</strain>
    </source>
</reference>
<dbReference type="GO" id="GO:0016987">
    <property type="term" value="F:sigma factor activity"/>
    <property type="evidence" value="ECO:0000318"/>
    <property type="project" value="GO_Central"/>
</dbReference>
<proteinExistence type="inferred from homology"/>
<evidence type="ECO:0000256" key="4">
    <source>
        <dbReference type="ARBA" id="ARBA00023125"/>
    </source>
</evidence>
<dbReference type="OrthoDB" id="2012130at2759"/>
<dbReference type="InterPro" id="IPR007624">
    <property type="entry name" value="RNA_pol_sigma70_r3"/>
</dbReference>
<dbReference type="SUPFAM" id="SSF88659">
    <property type="entry name" value="Sigma3 and sigma4 domains of RNA polymerase sigma factors"/>
    <property type="match status" value="1"/>
</dbReference>
<dbReference type="SUPFAM" id="SSF88946">
    <property type="entry name" value="Sigma2 domain of RNA polymerase sigma factors"/>
    <property type="match status" value="1"/>
</dbReference>
<evidence type="ECO:0000256" key="2">
    <source>
        <dbReference type="ARBA" id="ARBA00023015"/>
    </source>
</evidence>
<dbReference type="NCBIfam" id="TIGR02937">
    <property type="entry name" value="sigma70-ECF"/>
    <property type="match status" value="1"/>
</dbReference>
<protein>
    <submittedName>
        <fullName evidence="8">RNA polymerase sigma factor sigA</fullName>
    </submittedName>
</protein>
<evidence type="ECO:0000256" key="6">
    <source>
        <dbReference type="SAM" id="MobiDB-lite"/>
    </source>
</evidence>
<dbReference type="OMA" id="HCHFSST"/>
<dbReference type="Gene3D" id="1.10.601.10">
    <property type="entry name" value="RNA Polymerase Primary Sigma Factor"/>
    <property type="match status" value="1"/>
</dbReference>
<dbReference type="InterPro" id="IPR007630">
    <property type="entry name" value="RNA_pol_sigma70_r4"/>
</dbReference>
<dbReference type="PANTHER" id="PTHR30603:SF14">
    <property type="entry name" value="RNA POLYMERASE SIGMA FACTOR SIGA"/>
    <property type="match status" value="1"/>
</dbReference>
<dbReference type="Proteomes" id="UP000036987">
    <property type="component" value="Unassembled WGS sequence"/>
</dbReference>
<accession>A0A0K9NZW6</accession>
<evidence type="ECO:0000313" key="8">
    <source>
        <dbReference type="EMBL" id="KMZ62259.1"/>
    </source>
</evidence>
<dbReference type="AlphaFoldDB" id="A0A0K9NZW6"/>
<dbReference type="GO" id="GO:0000976">
    <property type="term" value="F:transcription cis-regulatory region binding"/>
    <property type="evidence" value="ECO:0000318"/>
    <property type="project" value="GO_Central"/>
</dbReference>
<sequence>MATAAVVGLNSGKKMLRTSFYSLDLNEKLFPITPSDHSPKSLLVVSVKKPANFGPNYQSKRDIQAIRALKEHVDVFSFSSPVSSFSSKSNLMEEEDQQQQGEEGGEEDDEGEEDFDVESSLETLILLQKAMLEMQWNLSFNNQALQMETPSKIQKKKTDIVRSGLSARERRSNNTRRQCLNPESGVHHLSLSSSRQNIVSQELLQTRLKGYIRGTTSRKDILSHSEVIHLSKKIKVGLSLEDRRKRLKEKLGYEPSDKELASSLMIPFAEVRLKLIACSLAREKLAMSNFRLVMSIAKKYDNLGAELPDLVQGGLIGLVRGIEKFDSSKGFRISTYVYWWIRQGVSRVLVENSRTLRLPSHLHERLCSIRNVKIRLEKKGVMPSVAKIAETLNISERMVRNATDAVSKVFSLDRDAFPSLNGLPGESLHSYIADTHPENNPWRGYEELSKKDEVNKLLMTALGEREREIIRLYYGIESDTSFTWEDISRQIGLSRERVRQVGLVALEKLKHVARRRKLEAMLVKH</sequence>
<evidence type="ECO:0000256" key="1">
    <source>
        <dbReference type="ARBA" id="ARBA00007788"/>
    </source>
</evidence>
<keyword evidence="2" id="KW-0805">Transcription regulation</keyword>
<dbReference type="PROSITE" id="PS00715">
    <property type="entry name" value="SIGMA70_1"/>
    <property type="match status" value="1"/>
</dbReference>
<evidence type="ECO:0000259" key="7">
    <source>
        <dbReference type="PROSITE" id="PS00715"/>
    </source>
</evidence>
<dbReference type="InterPro" id="IPR036388">
    <property type="entry name" value="WH-like_DNA-bd_sf"/>
</dbReference>
<dbReference type="InterPro" id="IPR013324">
    <property type="entry name" value="RNA_pol_sigma_r3/r4-like"/>
</dbReference>
<evidence type="ECO:0000256" key="3">
    <source>
        <dbReference type="ARBA" id="ARBA00023082"/>
    </source>
</evidence>
<dbReference type="InterPro" id="IPR013325">
    <property type="entry name" value="RNA_pol_sigma_r2"/>
</dbReference>
<organism evidence="8 9">
    <name type="scientific">Zostera marina</name>
    <name type="common">Eelgrass</name>
    <dbReference type="NCBI Taxonomy" id="29655"/>
    <lineage>
        <taxon>Eukaryota</taxon>
        <taxon>Viridiplantae</taxon>
        <taxon>Streptophyta</taxon>
        <taxon>Embryophyta</taxon>
        <taxon>Tracheophyta</taxon>
        <taxon>Spermatophyta</taxon>
        <taxon>Magnoliopsida</taxon>
        <taxon>Liliopsida</taxon>
        <taxon>Zosteraceae</taxon>
        <taxon>Zostera</taxon>
    </lineage>
</organism>
<dbReference type="STRING" id="29655.A0A0K9NZW6"/>
<dbReference type="EMBL" id="LFYR01001390">
    <property type="protein sequence ID" value="KMZ62259.1"/>
    <property type="molecule type" value="Genomic_DNA"/>
</dbReference>
<dbReference type="GO" id="GO:0003899">
    <property type="term" value="F:DNA-directed RNA polymerase activity"/>
    <property type="evidence" value="ECO:0000318"/>
    <property type="project" value="GO_Central"/>
</dbReference>